<dbReference type="InterPro" id="IPR037012">
    <property type="entry name" value="NanQ/TabA/YiaL_sf"/>
</dbReference>
<comment type="caution">
    <text evidence="1">The sequence shown here is derived from an EMBL/GenBank/DDBJ whole genome shotgun (WGS) entry which is preliminary data.</text>
</comment>
<dbReference type="SUPFAM" id="SSF51197">
    <property type="entry name" value="Clavaminate synthase-like"/>
    <property type="match status" value="1"/>
</dbReference>
<evidence type="ECO:0000313" key="1">
    <source>
        <dbReference type="EMBL" id="KAA8501248.1"/>
    </source>
</evidence>
<name>A0A5M9HWX9_9FIRM</name>
<dbReference type="AlphaFoldDB" id="A0A5M9HWX9"/>
<evidence type="ECO:0000313" key="2">
    <source>
        <dbReference type="Proteomes" id="UP000322025"/>
    </source>
</evidence>
<dbReference type="Proteomes" id="UP000322025">
    <property type="component" value="Unassembled WGS sequence"/>
</dbReference>
<dbReference type="EMBL" id="VMSO01000010">
    <property type="protein sequence ID" value="KAA8501248.1"/>
    <property type="molecule type" value="Genomic_DNA"/>
</dbReference>
<accession>A0A5M9HWX9</accession>
<reference evidence="1" key="1">
    <citation type="submission" date="2019-07" db="EMBL/GenBank/DDBJ databases">
        <authorList>
            <person name="Wongkuna S."/>
            <person name="Scaria J."/>
        </authorList>
    </citation>
    <scope>NUCLEOTIDE SEQUENCE [LARGE SCALE GENOMIC DNA]</scope>
    <source>
        <strain evidence="1">SW178</strain>
    </source>
</reference>
<gene>
    <name evidence="1" type="ORF">FNY66_09065</name>
</gene>
<proteinExistence type="predicted"/>
<dbReference type="GO" id="GO:0005829">
    <property type="term" value="C:cytosol"/>
    <property type="evidence" value="ECO:0007669"/>
    <property type="project" value="TreeGrafter"/>
</dbReference>
<keyword evidence="2" id="KW-1185">Reference proteome</keyword>
<dbReference type="PANTHER" id="PTHR34986">
    <property type="entry name" value="EVOLVED BETA-GALACTOSIDASE SUBUNIT BETA"/>
    <property type="match status" value="1"/>
</dbReference>
<sequence>MVEGEEIFGYEPAAVLKPSGEYNDETDLIFYKEPKQSGAVLLKKGDFAIVPPEDAHAPRRMSANGPCRVKKIVVKVKV</sequence>
<organism evidence="1 2">
    <name type="scientific">Mediterraneibacter catenae</name>
    <dbReference type="NCBI Taxonomy" id="2594882"/>
    <lineage>
        <taxon>Bacteria</taxon>
        <taxon>Bacillati</taxon>
        <taxon>Bacillota</taxon>
        <taxon>Clostridia</taxon>
        <taxon>Lachnospirales</taxon>
        <taxon>Lachnospiraceae</taxon>
        <taxon>Mediterraneibacter</taxon>
    </lineage>
</organism>
<dbReference type="NCBIfam" id="TIGR00022">
    <property type="entry name" value="YhcH/YjgK/YiaL family protein"/>
    <property type="match status" value="1"/>
</dbReference>
<protein>
    <submittedName>
        <fullName evidence="1">DUF386 domain-containing protein</fullName>
    </submittedName>
</protein>
<dbReference type="Pfam" id="PF04074">
    <property type="entry name" value="DUF386"/>
    <property type="match status" value="1"/>
</dbReference>
<dbReference type="RefSeq" id="WP_150310894.1">
    <property type="nucleotide sequence ID" value="NZ_VMSO01000010.1"/>
</dbReference>
<dbReference type="Gene3D" id="2.60.120.370">
    <property type="entry name" value="YhcH/YjgK/YiaL"/>
    <property type="match status" value="1"/>
</dbReference>
<dbReference type="OrthoDB" id="9792756at2"/>
<dbReference type="PANTHER" id="PTHR34986:SF1">
    <property type="entry name" value="PROTEIN YIAL"/>
    <property type="match status" value="1"/>
</dbReference>
<dbReference type="InterPro" id="IPR004375">
    <property type="entry name" value="NanQ/TabA/YiaL"/>
</dbReference>